<protein>
    <submittedName>
        <fullName evidence="2">Tight junction protein ZO-1</fullName>
    </submittedName>
</protein>
<evidence type="ECO:0000313" key="2">
    <source>
        <dbReference type="WBParaSite" id="RSKR_0000608400.1"/>
    </source>
</evidence>
<organism evidence="1 2">
    <name type="scientific">Rhabditophanes sp. KR3021</name>
    <dbReference type="NCBI Taxonomy" id="114890"/>
    <lineage>
        <taxon>Eukaryota</taxon>
        <taxon>Metazoa</taxon>
        <taxon>Ecdysozoa</taxon>
        <taxon>Nematoda</taxon>
        <taxon>Chromadorea</taxon>
        <taxon>Rhabditida</taxon>
        <taxon>Tylenchina</taxon>
        <taxon>Panagrolaimomorpha</taxon>
        <taxon>Strongyloidoidea</taxon>
        <taxon>Alloionematidae</taxon>
        <taxon>Rhabditophanes</taxon>
    </lineage>
</organism>
<proteinExistence type="predicted"/>
<accession>A0AC35TZI5</accession>
<name>A0AC35TZI5_9BILA</name>
<dbReference type="Proteomes" id="UP000095286">
    <property type="component" value="Unplaced"/>
</dbReference>
<dbReference type="WBParaSite" id="RSKR_0000608400.1">
    <property type="protein sequence ID" value="RSKR_0000608400.1"/>
    <property type="gene ID" value="RSKR_0000608400"/>
</dbReference>
<sequence length="1026" mass="114896">MVHSFYPDADLQYGPQLSSEECNASWQHFEITLIKHPSFGFGIAISGGCDNPHFVSGDSSIVVSDVVEKGPAFGLLQVNDRITSVNKISFIDIDYLSAVNIIKISNQLKMIVKRRVPLPLIELEQRTLKFTLSKSRKKDDFGIVLGCKFYIKQITNPKLAEKDPGLKEGDSVLRINGQSLEDISLEEATRWLQKSKEKLSLVVQRDVKRGAPGSRWPSQTTVYERLGSVNATPRHSPSPMLQNYFVPEQQLQTNTQLPNSLTQPKHPKLEDSENYNPTDSMYSSSQYGSHLGSSKKESQLMGTMPTTSNCSSPGLPPHSYIGRDKRMVVFRKAGNNLGIRVIGGNQVGVWVSAIQEGSPAAIHGMRVGDKIVNVNNFTMGGLTREQAVNYLLSINEEVKAQLEYLPQEFEHARLNQMGDSFYIRTHFQHIKSKDNKEELSFDVGDIFHVSDTLFGGSIGNWQVSRIYSATDEDKRNDRTTDRTGIIPNANQAQILAKQEKVEYKSFAGTLFRKKLQSKKAKHASGEVMEASNEAWAMPAYERVSLRRPPFMRPIILFGPLADIGRQLLLTNYSYCFGGTEDDKQIRLSSIDCLIGQNKHAVLNISPESVEKLSLAQYAPIVILIDIDSRSRVKELRQRAGGIHISSKKLIEQSNKLKKRHGHLLSATLDATKEDGWFEALRQLIIHLQDRSVWMPEHRPAQGVEELVLHGYQDSESEEVGEYGAASDYTIYGGYGSTCSDLNETKMRSNYDSLRKDKAPVARTMTESFLTPLPREPPRRIHNGKSYQETYTNSMNRNAPSNRGAGMYDINQILQETYKDRHSNDYMNTPLKESIKPLPVLPIDRSRSPLPFKQHHQDNGNKSGDSESTDKSSTSSVDHPISNKKNNNVPPNEPTVIEHVSGVMDHTGGKLICPESGVQLIVPECAVPKDKHQEIYVKICKDSLSNPPLNHEKEKLLSPLVMCGPAGTTFLRPLELRLPRNPSTDSTIEAINNYFVLKSSSGDNWKNIDVKDGTNESKYVSVALTRF</sequence>
<reference evidence="2" key="1">
    <citation type="submission" date="2016-11" db="UniProtKB">
        <authorList>
            <consortium name="WormBaseParasite"/>
        </authorList>
    </citation>
    <scope>IDENTIFICATION</scope>
    <source>
        <strain evidence="2">KR3021</strain>
    </source>
</reference>
<evidence type="ECO:0000313" key="1">
    <source>
        <dbReference type="Proteomes" id="UP000095286"/>
    </source>
</evidence>